<dbReference type="Gene3D" id="2.10.250.10">
    <property type="entry name" value="Calreticulin/calnexin, P domain"/>
    <property type="match status" value="1"/>
</dbReference>
<feature type="binding site" evidence="17">
    <location>
        <position position="320"/>
    </location>
    <ligand>
        <name>an alpha-D-glucoside</name>
        <dbReference type="ChEBI" id="CHEBI:22390"/>
    </ligand>
</feature>
<evidence type="ECO:0000256" key="18">
    <source>
        <dbReference type="PIRSR" id="PIRSR002356-3"/>
    </source>
</evidence>
<comment type="similarity">
    <text evidence="4 16 19">Belongs to the calreticulin family.</text>
</comment>
<evidence type="ECO:0000256" key="10">
    <source>
        <dbReference type="ARBA" id="ARBA00022824"/>
    </source>
</evidence>
<dbReference type="FunFam" id="2.60.120.200:FF:000122">
    <property type="entry name" value="Calreticulin 3"/>
    <property type="match status" value="1"/>
</dbReference>
<evidence type="ECO:0000256" key="2">
    <source>
        <dbReference type="ARBA" id="ARBA00004319"/>
    </source>
</evidence>
<dbReference type="SUPFAM" id="SSF63887">
    <property type="entry name" value="P-domain of calnexin/calreticulin"/>
    <property type="match status" value="1"/>
</dbReference>
<evidence type="ECO:0000313" key="22">
    <source>
        <dbReference type="Proteomes" id="UP001142489"/>
    </source>
</evidence>
<dbReference type="PRINTS" id="PR00626">
    <property type="entry name" value="CALRETICULIN"/>
</dbReference>
<dbReference type="AlphaFoldDB" id="A0A9Q0XAQ6"/>
<dbReference type="GO" id="GO:0060473">
    <property type="term" value="C:cortical granule"/>
    <property type="evidence" value="ECO:0007669"/>
    <property type="project" value="UniProtKB-SubCell"/>
</dbReference>
<dbReference type="EMBL" id="JAPFRF010000018">
    <property type="protein sequence ID" value="KAJ7308260.1"/>
    <property type="molecule type" value="Genomic_DNA"/>
</dbReference>
<feature type="chain" id="PRO_5040527681" description="Calreticulin" evidence="19">
    <location>
        <begin position="22"/>
        <end position="398"/>
    </location>
</feature>
<feature type="binding site" evidence="17">
    <location>
        <position position="114"/>
    </location>
    <ligand>
        <name>an alpha-D-glucoside</name>
        <dbReference type="ChEBI" id="CHEBI:22390"/>
    </ligand>
</feature>
<dbReference type="InterPro" id="IPR013320">
    <property type="entry name" value="ConA-like_dom_sf"/>
</dbReference>
<dbReference type="PIRSF" id="PIRSF002356">
    <property type="entry name" value="Calreticulin"/>
    <property type="match status" value="1"/>
</dbReference>
<evidence type="ECO:0000313" key="21">
    <source>
        <dbReference type="EMBL" id="KAJ7308260.1"/>
    </source>
</evidence>
<dbReference type="GO" id="GO:0033018">
    <property type="term" value="C:sarcoplasmic reticulum lumen"/>
    <property type="evidence" value="ECO:0007669"/>
    <property type="project" value="UniProtKB-SubCell"/>
</dbReference>
<protein>
    <recommendedName>
        <fullName evidence="5 16">Calreticulin</fullName>
    </recommendedName>
</protein>
<organism evidence="21 22">
    <name type="scientific">Phrynocephalus forsythii</name>
    <dbReference type="NCBI Taxonomy" id="171643"/>
    <lineage>
        <taxon>Eukaryota</taxon>
        <taxon>Metazoa</taxon>
        <taxon>Chordata</taxon>
        <taxon>Craniata</taxon>
        <taxon>Vertebrata</taxon>
        <taxon>Euteleostomi</taxon>
        <taxon>Lepidosauria</taxon>
        <taxon>Squamata</taxon>
        <taxon>Bifurcata</taxon>
        <taxon>Unidentata</taxon>
        <taxon>Episquamata</taxon>
        <taxon>Toxicofera</taxon>
        <taxon>Iguania</taxon>
        <taxon>Acrodonta</taxon>
        <taxon>Agamidae</taxon>
        <taxon>Agaminae</taxon>
        <taxon>Phrynocephalus</taxon>
    </lineage>
</organism>
<feature type="binding site" evidence="17">
    <location>
        <position position="112"/>
    </location>
    <ligand>
        <name>an alpha-D-glucoside</name>
        <dbReference type="ChEBI" id="CHEBI:22390"/>
    </ligand>
</feature>
<keyword evidence="11" id="KW-0862">Zinc</keyword>
<dbReference type="PROSITE" id="PS00803">
    <property type="entry name" value="CALRETICULIN_1"/>
    <property type="match status" value="1"/>
</dbReference>
<keyword evidence="9" id="KW-0677">Repeat</keyword>
<keyword evidence="22" id="KW-1185">Reference proteome</keyword>
<feature type="binding site" evidence="17">
    <location>
        <position position="138"/>
    </location>
    <ligand>
        <name>an alpha-D-glucoside</name>
        <dbReference type="ChEBI" id="CHEBI:22390"/>
    </ligand>
</feature>
<dbReference type="GO" id="GO:0005509">
    <property type="term" value="F:calcium ion binding"/>
    <property type="evidence" value="ECO:0007669"/>
    <property type="project" value="InterPro"/>
</dbReference>
<feature type="compositionally biased region" description="Basic residues" evidence="20">
    <location>
        <begin position="372"/>
        <end position="389"/>
    </location>
</feature>
<evidence type="ECO:0000256" key="17">
    <source>
        <dbReference type="PIRSR" id="PIRSR002356-1"/>
    </source>
</evidence>
<feature type="region of interest" description="Disordered" evidence="20">
    <location>
        <begin position="367"/>
        <end position="398"/>
    </location>
</feature>
<dbReference type="SUPFAM" id="SSF49899">
    <property type="entry name" value="Concanavalin A-like lectins/glucanases"/>
    <property type="match status" value="1"/>
</dbReference>
<evidence type="ECO:0000256" key="5">
    <source>
        <dbReference type="ARBA" id="ARBA00015837"/>
    </source>
</evidence>
<dbReference type="GO" id="GO:0051082">
    <property type="term" value="F:unfolded protein binding"/>
    <property type="evidence" value="ECO:0007669"/>
    <property type="project" value="InterPro"/>
</dbReference>
<sequence>MGPAGLLAAAFLLLAPPLARPAAVHFREQFLDGGKWKERWVPSQHRADYGAFRLTAGAFYGDRHLDQGLQTSQDLRFYALSARFQPFSNQGRPFVVQYTVKHEQKIDCGGGYVKIFPTHLDQKNMSGESPYYVMFGPDICGSDTKTVHVILRHRGRFHPIKKPIRCIVDGLTHLYTLVLNPDRSYRVKIDNTVVASGLLEDDWDFLPPRTLNDPAVGKPADWDDRAEMDDPGDAKPEDWDVPEFLVDTSAKKPRHWDDATQGDWRPPLLPNPRYRGEWRPRKIPNPKYKGVWPHPQIRNPDYAPDATLAVYQDLGVLGLDLWQVRSGTIFDNFLITDSESYAEEFGDETWGQTKEAEHRMYREQIEAEAAANRKRKAGRPPKKRKKKPPATRARKEEL</sequence>
<dbReference type="InterPro" id="IPR001580">
    <property type="entry name" value="Calret/calnex"/>
</dbReference>
<dbReference type="GO" id="GO:0036503">
    <property type="term" value="P:ERAD pathway"/>
    <property type="evidence" value="ECO:0007669"/>
    <property type="project" value="TreeGrafter"/>
</dbReference>
<feature type="disulfide bond" evidence="18">
    <location>
        <begin position="108"/>
        <end position="140"/>
    </location>
</feature>
<dbReference type="PROSITE" id="PS00804">
    <property type="entry name" value="CALRETICULIN_2"/>
    <property type="match status" value="1"/>
</dbReference>
<feature type="signal peptide" evidence="19">
    <location>
        <begin position="1"/>
        <end position="21"/>
    </location>
</feature>
<keyword evidence="13 18" id="KW-1015">Disulfide bond</keyword>
<evidence type="ECO:0000256" key="13">
    <source>
        <dbReference type="ARBA" id="ARBA00023157"/>
    </source>
</evidence>
<dbReference type="FunFam" id="2.10.250.10:FF:000002">
    <property type="entry name" value="Calreticulin"/>
    <property type="match status" value="1"/>
</dbReference>
<keyword evidence="10 16" id="KW-0256">Endoplasmic reticulum</keyword>
<evidence type="ECO:0000256" key="1">
    <source>
        <dbReference type="ARBA" id="ARBA00004241"/>
    </source>
</evidence>
<dbReference type="GO" id="GO:0030246">
    <property type="term" value="F:carbohydrate binding"/>
    <property type="evidence" value="ECO:0007669"/>
    <property type="project" value="UniProtKB-KW"/>
</dbReference>
<evidence type="ECO:0000256" key="15">
    <source>
        <dbReference type="ARBA" id="ARBA00037865"/>
    </source>
</evidence>
<dbReference type="Pfam" id="PF00262">
    <property type="entry name" value="Calreticulin"/>
    <property type="match status" value="2"/>
</dbReference>
<evidence type="ECO:0000256" key="14">
    <source>
        <dbReference type="ARBA" id="ARBA00023186"/>
    </source>
</evidence>
<evidence type="ECO:0000256" key="6">
    <source>
        <dbReference type="ARBA" id="ARBA00022723"/>
    </source>
</evidence>
<dbReference type="PANTHER" id="PTHR11073">
    <property type="entry name" value="CALRETICULIN AND CALNEXIN"/>
    <property type="match status" value="1"/>
</dbReference>
<evidence type="ECO:0000256" key="20">
    <source>
        <dbReference type="SAM" id="MobiDB-lite"/>
    </source>
</evidence>
<dbReference type="InterPro" id="IPR018124">
    <property type="entry name" value="Calret/calnex_CS"/>
</dbReference>
<dbReference type="InterPro" id="IPR009169">
    <property type="entry name" value="Calreticulin"/>
</dbReference>
<dbReference type="Gene3D" id="2.60.120.200">
    <property type="match status" value="1"/>
</dbReference>
<dbReference type="GO" id="GO:0006457">
    <property type="term" value="P:protein folding"/>
    <property type="evidence" value="ECO:0007669"/>
    <property type="project" value="InterPro"/>
</dbReference>
<reference evidence="21" key="1">
    <citation type="journal article" date="2023" name="DNA Res.">
        <title>Chromosome-level genome assembly of Phrynocephalus forsythii using third-generation DNA sequencing and Hi-C analysis.</title>
        <authorList>
            <person name="Qi Y."/>
            <person name="Zhao W."/>
            <person name="Zhao Y."/>
            <person name="Niu C."/>
            <person name="Cao S."/>
            <person name="Zhang Y."/>
        </authorList>
    </citation>
    <scope>NUCLEOTIDE SEQUENCE</scope>
    <source>
        <tissue evidence="21">Muscle</tissue>
    </source>
</reference>
<dbReference type="OrthoDB" id="1938156at2759"/>
<dbReference type="GO" id="GO:0009986">
    <property type="term" value="C:cell surface"/>
    <property type="evidence" value="ECO:0007669"/>
    <property type="project" value="UniProtKB-SubCell"/>
</dbReference>
<accession>A0A9Q0XAQ6</accession>
<evidence type="ECO:0000256" key="8">
    <source>
        <dbReference type="ARBA" id="ARBA00022734"/>
    </source>
</evidence>
<comment type="subcellular location">
    <subcellularLocation>
        <location evidence="1">Cell surface</location>
    </subcellularLocation>
    <subcellularLocation>
        <location evidence="15">Cytoplasmic vesicle</location>
        <location evidence="15">Secretory vesicle</location>
        <location evidence="15">Cortical granule</location>
    </subcellularLocation>
    <subcellularLocation>
        <location evidence="2 16">Endoplasmic reticulum lumen</location>
    </subcellularLocation>
    <subcellularLocation>
        <location evidence="3">Sarcoplasmic reticulum lumen</location>
    </subcellularLocation>
</comment>
<evidence type="ECO:0000256" key="7">
    <source>
        <dbReference type="ARBA" id="ARBA00022729"/>
    </source>
</evidence>
<keyword evidence="6" id="KW-0479">Metal-binding</keyword>
<name>A0A9Q0XAQ6_9SAUR</name>
<evidence type="ECO:0000256" key="12">
    <source>
        <dbReference type="ARBA" id="ARBA00022837"/>
    </source>
</evidence>
<evidence type="ECO:0000256" key="9">
    <source>
        <dbReference type="ARBA" id="ARBA00022737"/>
    </source>
</evidence>
<evidence type="ECO:0000256" key="11">
    <source>
        <dbReference type="ARBA" id="ARBA00022833"/>
    </source>
</evidence>
<gene>
    <name evidence="21" type="ORF">JRQ81_008786</name>
</gene>
<comment type="caution">
    <text evidence="21">The sequence shown here is derived from an EMBL/GenBank/DDBJ whole genome shotgun (WGS) entry which is preliminary data.</text>
</comment>
<dbReference type="GO" id="GO:0005789">
    <property type="term" value="C:endoplasmic reticulum membrane"/>
    <property type="evidence" value="ECO:0007669"/>
    <property type="project" value="TreeGrafter"/>
</dbReference>
<evidence type="ECO:0000256" key="19">
    <source>
        <dbReference type="RuleBase" id="RU362126"/>
    </source>
</evidence>
<feature type="region of interest" description="Disordered" evidence="20">
    <location>
        <begin position="210"/>
        <end position="239"/>
    </location>
</feature>
<feature type="binding site" evidence="17">
    <location>
        <position position="131"/>
    </location>
    <ligand>
        <name>an alpha-D-glucoside</name>
        <dbReference type="ChEBI" id="CHEBI:22390"/>
    </ligand>
</feature>
<keyword evidence="14 16" id="KW-0143">Chaperone</keyword>
<keyword evidence="7 19" id="KW-0732">Signal</keyword>
<keyword evidence="8" id="KW-0430">Lectin</keyword>
<evidence type="ECO:0000256" key="3">
    <source>
        <dbReference type="ARBA" id="ARBA00004564"/>
    </source>
</evidence>
<dbReference type="PANTHER" id="PTHR11073:SF3">
    <property type="entry name" value="CALRETICULIN-3"/>
    <property type="match status" value="1"/>
</dbReference>
<keyword evidence="12" id="KW-0106">Calcium</keyword>
<dbReference type="Proteomes" id="UP001142489">
    <property type="component" value="Unassembled WGS sequence"/>
</dbReference>
<proteinExistence type="inferred from homology"/>
<evidence type="ECO:0000256" key="16">
    <source>
        <dbReference type="PIRNR" id="PIRNR002356"/>
    </source>
</evidence>
<dbReference type="InterPro" id="IPR009033">
    <property type="entry name" value="Calreticulin/calnexin_P_dom_sf"/>
</dbReference>
<evidence type="ECO:0000256" key="4">
    <source>
        <dbReference type="ARBA" id="ARBA00010983"/>
    </source>
</evidence>